<dbReference type="Proteomes" id="UP000276133">
    <property type="component" value="Unassembled WGS sequence"/>
</dbReference>
<keyword evidence="2" id="KW-1185">Reference proteome</keyword>
<evidence type="ECO:0000313" key="2">
    <source>
        <dbReference type="Proteomes" id="UP000276133"/>
    </source>
</evidence>
<sequence length="85" mass="10362">MTIRRTIIQNWLKGYLLSCEQFQIKYQEEREPILKEKISSKKENLISINFRDSDHYWKLWVLVKKKSTNFNQCEQILNETTPMSH</sequence>
<comment type="caution">
    <text evidence="1">The sequence shown here is derived from an EMBL/GenBank/DDBJ whole genome shotgun (WGS) entry which is preliminary data.</text>
</comment>
<gene>
    <name evidence="1" type="ORF">BpHYR1_010847</name>
</gene>
<dbReference type="AlphaFoldDB" id="A0A3M7RWA2"/>
<proteinExistence type="predicted"/>
<protein>
    <submittedName>
        <fullName evidence="1">Uncharacterized protein</fullName>
    </submittedName>
</protein>
<evidence type="ECO:0000313" key="1">
    <source>
        <dbReference type="EMBL" id="RNA27720.1"/>
    </source>
</evidence>
<dbReference type="EMBL" id="REGN01002502">
    <property type="protein sequence ID" value="RNA27720.1"/>
    <property type="molecule type" value="Genomic_DNA"/>
</dbReference>
<reference evidence="1 2" key="1">
    <citation type="journal article" date="2018" name="Sci. Rep.">
        <title>Genomic signatures of local adaptation to the degree of environmental predictability in rotifers.</title>
        <authorList>
            <person name="Franch-Gras L."/>
            <person name="Hahn C."/>
            <person name="Garcia-Roger E.M."/>
            <person name="Carmona M.J."/>
            <person name="Serra M."/>
            <person name="Gomez A."/>
        </authorList>
    </citation>
    <scope>NUCLEOTIDE SEQUENCE [LARGE SCALE GENOMIC DNA]</scope>
    <source>
        <strain evidence="1">HYR1</strain>
    </source>
</reference>
<organism evidence="1 2">
    <name type="scientific">Brachionus plicatilis</name>
    <name type="common">Marine rotifer</name>
    <name type="synonym">Brachionus muelleri</name>
    <dbReference type="NCBI Taxonomy" id="10195"/>
    <lineage>
        <taxon>Eukaryota</taxon>
        <taxon>Metazoa</taxon>
        <taxon>Spiralia</taxon>
        <taxon>Gnathifera</taxon>
        <taxon>Rotifera</taxon>
        <taxon>Eurotatoria</taxon>
        <taxon>Monogononta</taxon>
        <taxon>Pseudotrocha</taxon>
        <taxon>Ploima</taxon>
        <taxon>Brachionidae</taxon>
        <taxon>Brachionus</taxon>
    </lineage>
</organism>
<name>A0A3M7RWA2_BRAPC</name>
<accession>A0A3M7RWA2</accession>